<keyword evidence="2" id="KW-1185">Reference proteome</keyword>
<sequence length="111" mass="11485">MYSKAISRSIVSARSAIKPAQLTQVRFYADKPNETSSTVKEAAKAFKSDGSIGSKFNSDGSVGGKAQEVGGPFAADGAVGKQFTDKGAIGGLGQKVAENVEDAAKEEEKKV</sequence>
<name>A0ABZ1CWZ1_9TREE</name>
<dbReference type="EMBL" id="CP141884">
    <property type="protein sequence ID" value="WRT66151.1"/>
    <property type="molecule type" value="Genomic_DNA"/>
</dbReference>
<dbReference type="GeneID" id="87955235"/>
<gene>
    <name evidence="1" type="ORF">IL334_003104</name>
</gene>
<accession>A0ABZ1CWZ1</accession>
<evidence type="ECO:0000313" key="1">
    <source>
        <dbReference type="EMBL" id="WRT66151.1"/>
    </source>
</evidence>
<dbReference type="Proteomes" id="UP001329825">
    <property type="component" value="Chromosome 4"/>
</dbReference>
<proteinExistence type="predicted"/>
<dbReference type="RefSeq" id="XP_062790891.1">
    <property type="nucleotide sequence ID" value="XM_062934840.1"/>
</dbReference>
<organism evidence="1 2">
    <name type="scientific">Kwoniella shivajii</name>
    <dbReference type="NCBI Taxonomy" id="564305"/>
    <lineage>
        <taxon>Eukaryota</taxon>
        <taxon>Fungi</taxon>
        <taxon>Dikarya</taxon>
        <taxon>Basidiomycota</taxon>
        <taxon>Agaricomycotina</taxon>
        <taxon>Tremellomycetes</taxon>
        <taxon>Tremellales</taxon>
        <taxon>Cryptococcaceae</taxon>
        <taxon>Kwoniella</taxon>
    </lineage>
</organism>
<evidence type="ECO:0000313" key="2">
    <source>
        <dbReference type="Proteomes" id="UP001329825"/>
    </source>
</evidence>
<protein>
    <submittedName>
        <fullName evidence="1">Uncharacterized protein</fullName>
    </submittedName>
</protein>
<reference evidence="1 2" key="1">
    <citation type="submission" date="2024-01" db="EMBL/GenBank/DDBJ databases">
        <title>Comparative genomics of Cryptococcus and Kwoniella reveals pathogenesis evolution and contrasting modes of karyotype evolution via chromosome fusion or intercentromeric recombination.</title>
        <authorList>
            <person name="Coelho M.A."/>
            <person name="David-Palma M."/>
            <person name="Shea T."/>
            <person name="Bowers K."/>
            <person name="McGinley-Smith S."/>
            <person name="Mohammad A.W."/>
            <person name="Gnirke A."/>
            <person name="Yurkov A.M."/>
            <person name="Nowrousian M."/>
            <person name="Sun S."/>
            <person name="Cuomo C.A."/>
            <person name="Heitman J."/>
        </authorList>
    </citation>
    <scope>NUCLEOTIDE SEQUENCE [LARGE SCALE GENOMIC DNA]</scope>
    <source>
        <strain evidence="1">CBS 11374</strain>
    </source>
</reference>